<name>A0AAV8D696_9POAL</name>
<keyword evidence="3" id="KW-1185">Reference proteome</keyword>
<feature type="compositionally biased region" description="Basic and acidic residues" evidence="1">
    <location>
        <begin position="240"/>
        <end position="250"/>
    </location>
</feature>
<proteinExistence type="predicted"/>
<evidence type="ECO:0000313" key="2">
    <source>
        <dbReference type="EMBL" id="KAJ4761843.1"/>
    </source>
</evidence>
<reference evidence="2" key="1">
    <citation type="submission" date="2022-08" db="EMBL/GenBank/DDBJ databases">
        <authorList>
            <person name="Marques A."/>
        </authorList>
    </citation>
    <scope>NUCLEOTIDE SEQUENCE</scope>
    <source>
        <strain evidence="2">RhyPub2mFocal</strain>
        <tissue evidence="2">Leaves</tissue>
    </source>
</reference>
<gene>
    <name evidence="2" type="ORF">LUZ62_072218</name>
</gene>
<sequence length="273" mass="29422">MKSLIISLADSEEPFLLFSIAATIDIDINLKADLSTPIRTESASVSLRSTSFSLALARSLRLASSQRLSSGGGAAHFYLLFFSLTSSQFPTDLMAEHVVAPEDVLESLMNDGTVDAIRMKVISQLKANEDMKRDTMVMVEQSKTLNTPGAEKQSKRDLFDALRRELETPVLEKASKAVWEIISGTDGLGKEITDTVEKVFLRLSGHAERPAAPVSTLNNPLQEENGDLGEPSTSSHRKRSFGDAEIHEGGDADALANGPGKRSAIESSESSGV</sequence>
<feature type="region of interest" description="Disordered" evidence="1">
    <location>
        <begin position="208"/>
        <end position="273"/>
    </location>
</feature>
<dbReference type="Proteomes" id="UP001140206">
    <property type="component" value="Chromosome 4"/>
</dbReference>
<accession>A0AAV8D696</accession>
<dbReference type="EMBL" id="JAMFTS010000004">
    <property type="protein sequence ID" value="KAJ4761843.1"/>
    <property type="molecule type" value="Genomic_DNA"/>
</dbReference>
<comment type="caution">
    <text evidence="2">The sequence shown here is derived from an EMBL/GenBank/DDBJ whole genome shotgun (WGS) entry which is preliminary data.</text>
</comment>
<dbReference type="PANTHER" id="PTHR34356">
    <property type="entry name" value="ANTIGENIC HEAT-STABLE PROTEIN"/>
    <property type="match status" value="1"/>
</dbReference>
<evidence type="ECO:0000313" key="3">
    <source>
        <dbReference type="Proteomes" id="UP001140206"/>
    </source>
</evidence>
<evidence type="ECO:0000256" key="1">
    <source>
        <dbReference type="SAM" id="MobiDB-lite"/>
    </source>
</evidence>
<protein>
    <submittedName>
        <fullName evidence="2">Antigenic heat-stable protein</fullName>
    </submittedName>
</protein>
<organism evidence="2 3">
    <name type="scientific">Rhynchospora pubera</name>
    <dbReference type="NCBI Taxonomy" id="906938"/>
    <lineage>
        <taxon>Eukaryota</taxon>
        <taxon>Viridiplantae</taxon>
        <taxon>Streptophyta</taxon>
        <taxon>Embryophyta</taxon>
        <taxon>Tracheophyta</taxon>
        <taxon>Spermatophyta</taxon>
        <taxon>Magnoliopsida</taxon>
        <taxon>Liliopsida</taxon>
        <taxon>Poales</taxon>
        <taxon>Cyperaceae</taxon>
        <taxon>Cyperoideae</taxon>
        <taxon>Rhynchosporeae</taxon>
        <taxon>Rhynchospora</taxon>
    </lineage>
</organism>
<dbReference type="AlphaFoldDB" id="A0AAV8D696"/>
<dbReference type="PANTHER" id="PTHR34356:SF1">
    <property type="entry name" value="ANTIGENIC HEAT-STABLE PROTEIN"/>
    <property type="match status" value="1"/>
</dbReference>